<protein>
    <submittedName>
        <fullName evidence="1">Uncharacterized protein</fullName>
    </submittedName>
</protein>
<dbReference type="OrthoDB" id="9824794at2"/>
<keyword evidence="2" id="KW-1185">Reference proteome</keyword>
<sequence>MQKIPEKILSWKFEYDTEAKFLQAVSANETYTVPIGALVVFQMVITVDDQPAQVTESNWQVIGTQIVGGSVIQTLQAGAAEMQTNPNIPGGYGGDPSLMGTAWVDEGPMNITITGTFVFQGFSYPFEASGQAIVVAPVFSTEGSVVETADQVQLDNDVLSMQMATPYPYVTYSCSPELVGGDIGFLQTVYGYRYRGVQRGVASQRGGFDHNFIDAVDADDLFYHKEAAEANGELNTQDNPGVELVHEGGFVWYRMGMMPGIENYTLLLAYKAPENEAVVESYIVIKNYNQWYWAGEAYYDDEVPDDPWTADANKTDYSDRTAWTPNIWTMPLWENNSEQAKEWHDL</sequence>
<dbReference type="AlphaFoldDB" id="A0A317T5I5"/>
<organism evidence="1 2">
    <name type="scientific">Prosthecochloris marina</name>
    <dbReference type="NCBI Taxonomy" id="2017681"/>
    <lineage>
        <taxon>Bacteria</taxon>
        <taxon>Pseudomonadati</taxon>
        <taxon>Chlorobiota</taxon>
        <taxon>Chlorobiia</taxon>
        <taxon>Chlorobiales</taxon>
        <taxon>Chlorobiaceae</taxon>
        <taxon>Prosthecochloris</taxon>
    </lineage>
</organism>
<evidence type="ECO:0000313" key="2">
    <source>
        <dbReference type="Proteomes" id="UP000246278"/>
    </source>
</evidence>
<gene>
    <name evidence="1" type="ORF">CR164_06470</name>
</gene>
<dbReference type="RefSeq" id="WP_110023125.1">
    <property type="nucleotide sequence ID" value="NZ_PDNZ01000004.1"/>
</dbReference>
<proteinExistence type="predicted"/>
<dbReference type="Proteomes" id="UP000246278">
    <property type="component" value="Unassembled WGS sequence"/>
</dbReference>
<reference evidence="2" key="1">
    <citation type="submission" date="2017-10" db="EMBL/GenBank/DDBJ databases">
        <authorList>
            <person name="Gaisin V.A."/>
            <person name="Rysina M.S."/>
            <person name="Grouzdev D.S."/>
        </authorList>
    </citation>
    <scope>NUCLEOTIDE SEQUENCE [LARGE SCALE GENOMIC DNA]</scope>
    <source>
        <strain evidence="2">V1</strain>
    </source>
</reference>
<comment type="caution">
    <text evidence="1">The sequence shown here is derived from an EMBL/GenBank/DDBJ whole genome shotgun (WGS) entry which is preliminary data.</text>
</comment>
<evidence type="ECO:0000313" key="1">
    <source>
        <dbReference type="EMBL" id="PWW81992.1"/>
    </source>
</evidence>
<accession>A0A317T5I5</accession>
<name>A0A317T5I5_9CHLB</name>
<dbReference type="EMBL" id="PDNZ01000004">
    <property type="protein sequence ID" value="PWW81992.1"/>
    <property type="molecule type" value="Genomic_DNA"/>
</dbReference>